<sequence>MWQQFKDTTKQYYIENSRLQEIIFFLQNTCLVILLMYVHNTYFRMKLQLRILL</sequence>
<name>A0A0A9CLN4_ARUDO</name>
<keyword evidence="1" id="KW-0812">Transmembrane</keyword>
<evidence type="ECO:0000256" key="1">
    <source>
        <dbReference type="SAM" id="Phobius"/>
    </source>
</evidence>
<dbReference type="AlphaFoldDB" id="A0A0A9CLN4"/>
<reference evidence="2" key="1">
    <citation type="submission" date="2014-09" db="EMBL/GenBank/DDBJ databases">
        <authorList>
            <person name="Magalhaes I.L.F."/>
            <person name="Oliveira U."/>
            <person name="Santos F.R."/>
            <person name="Vidigal T.H.D.A."/>
            <person name="Brescovit A.D."/>
            <person name="Santos A.J."/>
        </authorList>
    </citation>
    <scope>NUCLEOTIDE SEQUENCE</scope>
    <source>
        <tissue evidence="2">Shoot tissue taken approximately 20 cm above the soil surface</tissue>
    </source>
</reference>
<evidence type="ECO:0000313" key="2">
    <source>
        <dbReference type="EMBL" id="JAD74300.1"/>
    </source>
</evidence>
<proteinExistence type="predicted"/>
<keyword evidence="1" id="KW-0472">Membrane</keyword>
<reference evidence="2" key="2">
    <citation type="journal article" date="2015" name="Data Brief">
        <title>Shoot transcriptome of the giant reed, Arundo donax.</title>
        <authorList>
            <person name="Barrero R.A."/>
            <person name="Guerrero F.D."/>
            <person name="Moolhuijzen P."/>
            <person name="Goolsby J.A."/>
            <person name="Tidwell J."/>
            <person name="Bellgard S.E."/>
            <person name="Bellgard M.I."/>
        </authorList>
    </citation>
    <scope>NUCLEOTIDE SEQUENCE</scope>
    <source>
        <tissue evidence="2">Shoot tissue taken approximately 20 cm above the soil surface</tissue>
    </source>
</reference>
<accession>A0A0A9CLN4</accession>
<organism evidence="2">
    <name type="scientific">Arundo donax</name>
    <name type="common">Giant reed</name>
    <name type="synonym">Donax arundinaceus</name>
    <dbReference type="NCBI Taxonomy" id="35708"/>
    <lineage>
        <taxon>Eukaryota</taxon>
        <taxon>Viridiplantae</taxon>
        <taxon>Streptophyta</taxon>
        <taxon>Embryophyta</taxon>
        <taxon>Tracheophyta</taxon>
        <taxon>Spermatophyta</taxon>
        <taxon>Magnoliopsida</taxon>
        <taxon>Liliopsida</taxon>
        <taxon>Poales</taxon>
        <taxon>Poaceae</taxon>
        <taxon>PACMAD clade</taxon>
        <taxon>Arundinoideae</taxon>
        <taxon>Arundineae</taxon>
        <taxon>Arundo</taxon>
    </lineage>
</organism>
<feature type="transmembrane region" description="Helical" evidence="1">
    <location>
        <begin position="22"/>
        <end position="43"/>
    </location>
</feature>
<protein>
    <submittedName>
        <fullName evidence="2">Uncharacterized protein</fullName>
    </submittedName>
</protein>
<dbReference type="EMBL" id="GBRH01223595">
    <property type="protein sequence ID" value="JAD74300.1"/>
    <property type="molecule type" value="Transcribed_RNA"/>
</dbReference>
<keyword evidence="1" id="KW-1133">Transmembrane helix</keyword>